<evidence type="ECO:0000256" key="5">
    <source>
        <dbReference type="ARBA" id="ARBA00023136"/>
    </source>
</evidence>
<dbReference type="InParanoid" id="A0A0G4EN18"/>
<feature type="compositionally biased region" description="Polar residues" evidence="6">
    <location>
        <begin position="1"/>
        <end position="14"/>
    </location>
</feature>
<dbReference type="GO" id="GO:0005744">
    <property type="term" value="C:TIM23 mitochondrial import inner membrane translocase complex"/>
    <property type="evidence" value="ECO:0007669"/>
    <property type="project" value="TreeGrafter"/>
</dbReference>
<feature type="compositionally biased region" description="Pro residues" evidence="6">
    <location>
        <begin position="58"/>
        <end position="74"/>
    </location>
</feature>
<proteinExistence type="inferred from homology"/>
<evidence type="ECO:0000313" key="8">
    <source>
        <dbReference type="EMBL" id="CEL98220.1"/>
    </source>
</evidence>
<keyword evidence="5 7" id="KW-0472">Membrane</keyword>
<evidence type="ECO:0000256" key="2">
    <source>
        <dbReference type="ARBA" id="ARBA00007839"/>
    </source>
</evidence>
<gene>
    <name evidence="8" type="ORF">Vbra_7869</name>
</gene>
<evidence type="ECO:0000256" key="3">
    <source>
        <dbReference type="ARBA" id="ARBA00022692"/>
    </source>
</evidence>
<dbReference type="EMBL" id="CDMY01000265">
    <property type="protein sequence ID" value="CEL98220.1"/>
    <property type="molecule type" value="Genomic_DNA"/>
</dbReference>
<dbReference type="GO" id="GO:0045039">
    <property type="term" value="P:protein insertion into mitochondrial inner membrane"/>
    <property type="evidence" value="ECO:0007669"/>
    <property type="project" value="TreeGrafter"/>
</dbReference>
<keyword evidence="9" id="KW-1185">Reference proteome</keyword>
<feature type="region of interest" description="Disordered" evidence="6">
    <location>
        <begin position="1"/>
        <end position="22"/>
    </location>
</feature>
<organism evidence="8 9">
    <name type="scientific">Vitrella brassicaformis (strain CCMP3155)</name>
    <dbReference type="NCBI Taxonomy" id="1169540"/>
    <lineage>
        <taxon>Eukaryota</taxon>
        <taxon>Sar</taxon>
        <taxon>Alveolata</taxon>
        <taxon>Colpodellida</taxon>
        <taxon>Vitrellaceae</taxon>
        <taxon>Vitrella</taxon>
    </lineage>
</organism>
<dbReference type="PANTHER" id="PTHR28525">
    <property type="entry name" value="REACTIVE OXYGEN SPECIES MODULATOR 1"/>
    <property type="match status" value="1"/>
</dbReference>
<sequence length="301" mass="32097">MPLQPETAQTTPQKGASWGKPASSAKELLLEICISSMSWFGGGKKEEKKEASEFDAFVPPPPAGNPLAPPPEPPRSWKGLSGDLAPPVGEFKGFSPPPIASTDTKKSAAAAEAPAAGGLATSLKPPTSFIPMFGRKSSPTGEDEYAKEDFSRYLSPVVESDGLRDDAILERERRAAMHGGREPWITNPRVLACLESIKMGINMGAMVGGIFGALTGVYASIVQRNILLFPLSVIGGAVSFGFFLGCGMVVRCEDRHQGDDCDGGAGYMRQYVVIRPIPSHTRAFGGRRQHHWAGWRGKGGD</sequence>
<dbReference type="Proteomes" id="UP000041254">
    <property type="component" value="Unassembled WGS sequence"/>
</dbReference>
<keyword evidence="4 7" id="KW-1133">Transmembrane helix</keyword>
<comment type="similarity">
    <text evidence="2">Belongs to the MGR2 family.</text>
</comment>
<dbReference type="VEuPathDB" id="CryptoDB:Vbra_7869"/>
<keyword evidence="3 7" id="KW-0812">Transmembrane</keyword>
<dbReference type="GO" id="GO:0030150">
    <property type="term" value="P:protein import into mitochondrial matrix"/>
    <property type="evidence" value="ECO:0007669"/>
    <property type="project" value="TreeGrafter"/>
</dbReference>
<evidence type="ECO:0008006" key="10">
    <source>
        <dbReference type="Google" id="ProtNLM"/>
    </source>
</evidence>
<dbReference type="Pfam" id="PF10247">
    <property type="entry name" value="Romo1"/>
    <property type="match status" value="1"/>
</dbReference>
<evidence type="ECO:0000256" key="7">
    <source>
        <dbReference type="SAM" id="Phobius"/>
    </source>
</evidence>
<reference evidence="8 9" key="1">
    <citation type="submission" date="2014-11" db="EMBL/GenBank/DDBJ databases">
        <authorList>
            <person name="Zhu J."/>
            <person name="Qi W."/>
            <person name="Song R."/>
        </authorList>
    </citation>
    <scope>NUCLEOTIDE SEQUENCE [LARGE SCALE GENOMIC DNA]</scope>
</reference>
<evidence type="ECO:0000256" key="4">
    <source>
        <dbReference type="ARBA" id="ARBA00022989"/>
    </source>
</evidence>
<feature type="region of interest" description="Disordered" evidence="6">
    <location>
        <begin position="44"/>
        <end position="120"/>
    </location>
</feature>
<comment type="subcellular location">
    <subcellularLocation>
        <location evidence="1">Membrane</location>
    </subcellularLocation>
</comment>
<accession>A0A0G4EN18</accession>
<evidence type="ECO:0000256" key="6">
    <source>
        <dbReference type="SAM" id="MobiDB-lite"/>
    </source>
</evidence>
<dbReference type="InterPro" id="IPR018450">
    <property type="entry name" value="Romo1/Mgr2"/>
</dbReference>
<name>A0A0G4EN18_VITBC</name>
<dbReference type="PANTHER" id="PTHR28525:SF1">
    <property type="entry name" value="REACTIVE OXYGEN SPECIES MODULATOR 1"/>
    <property type="match status" value="1"/>
</dbReference>
<evidence type="ECO:0000313" key="9">
    <source>
        <dbReference type="Proteomes" id="UP000041254"/>
    </source>
</evidence>
<dbReference type="SMART" id="SM01378">
    <property type="entry name" value="Romo1"/>
    <property type="match status" value="1"/>
</dbReference>
<feature type="transmembrane region" description="Helical" evidence="7">
    <location>
        <begin position="199"/>
        <end position="221"/>
    </location>
</feature>
<dbReference type="FunCoup" id="A0A0G4EN18">
    <property type="interactions" value="40"/>
</dbReference>
<dbReference type="AlphaFoldDB" id="A0A0G4EN18"/>
<protein>
    <recommendedName>
        <fullName evidence="10">Reactive oxygen species modulator 1</fullName>
    </recommendedName>
</protein>
<dbReference type="PhylomeDB" id="A0A0G4EN18"/>
<evidence type="ECO:0000256" key="1">
    <source>
        <dbReference type="ARBA" id="ARBA00004370"/>
    </source>
</evidence>
<feature type="compositionally biased region" description="Low complexity" evidence="6">
    <location>
        <begin position="108"/>
        <end position="120"/>
    </location>
</feature>
<feature type="transmembrane region" description="Helical" evidence="7">
    <location>
        <begin position="227"/>
        <end position="250"/>
    </location>
</feature>
<dbReference type="OrthoDB" id="422939at2759"/>